<comment type="caution">
    <text evidence="1">The sequence shown here is derived from an EMBL/GenBank/DDBJ whole genome shotgun (WGS) entry which is preliminary data.</text>
</comment>
<dbReference type="EMBL" id="JAFBWN010000006">
    <property type="protein sequence ID" value="MBM2355207.1"/>
    <property type="molecule type" value="Genomic_DNA"/>
</dbReference>
<reference evidence="1" key="1">
    <citation type="submission" date="2021-01" db="EMBL/GenBank/DDBJ databases">
        <title>Diatom-associated Roseobacters Show Island Model of Population Structure.</title>
        <authorList>
            <person name="Qu L."/>
            <person name="Feng X."/>
            <person name="Chen Y."/>
            <person name="Li L."/>
            <person name="Wang X."/>
            <person name="Hu Z."/>
            <person name="Wang H."/>
            <person name="Luo H."/>
        </authorList>
    </citation>
    <scope>NUCLEOTIDE SEQUENCE</scope>
    <source>
        <strain evidence="1">SM26-45</strain>
    </source>
</reference>
<sequence length="190" mass="21101">MKRKRRTAPPDRPSRRRAFAVAVFECVQQTVVFKRIGFLKKIAEVAVNKMMYLLRINMRNRFLSVIPLFLSLSACVEPQQTSIVGPSGQNMLVAKCSQSPNACYQKASDTCSGSYQVLDSYSKAGGLLADVLPGPVTWYYMTYQCGQTDGQTPTFPFRGQQYTPPPVIQAPAPTTTTCNRYGNSVTCNSY</sequence>
<proteinExistence type="predicted"/>
<evidence type="ECO:0000313" key="2">
    <source>
        <dbReference type="Proteomes" id="UP000809337"/>
    </source>
</evidence>
<dbReference type="Proteomes" id="UP000809337">
    <property type="component" value="Unassembled WGS sequence"/>
</dbReference>
<organism evidence="1 2">
    <name type="scientific">Pseudosulfitobacter pseudonitzschiae</name>
    <dbReference type="NCBI Taxonomy" id="1402135"/>
    <lineage>
        <taxon>Bacteria</taxon>
        <taxon>Pseudomonadati</taxon>
        <taxon>Pseudomonadota</taxon>
        <taxon>Alphaproteobacteria</taxon>
        <taxon>Rhodobacterales</taxon>
        <taxon>Roseobacteraceae</taxon>
        <taxon>Pseudosulfitobacter</taxon>
    </lineage>
</organism>
<name>A0A9Q2P248_9RHOB</name>
<evidence type="ECO:0000313" key="1">
    <source>
        <dbReference type="EMBL" id="MBM2355207.1"/>
    </source>
</evidence>
<dbReference type="AlphaFoldDB" id="A0A9Q2P248"/>
<accession>A0A9Q2P248</accession>
<gene>
    <name evidence="1" type="ORF">JQX14_11695</name>
</gene>
<protein>
    <submittedName>
        <fullName evidence="1">Uncharacterized protein</fullName>
    </submittedName>
</protein>